<dbReference type="PANTHER" id="PTHR41368">
    <property type="entry name" value="PROTEIN YGHO"/>
    <property type="match status" value="1"/>
</dbReference>
<comment type="caution">
    <text evidence="1">The sequence shown here is derived from an EMBL/GenBank/DDBJ whole genome shotgun (WGS) entry which is preliminary data.</text>
</comment>
<accession>A0A9D5QEG0</accession>
<gene>
    <name evidence="1" type="ORF">GF359_07320</name>
</gene>
<dbReference type="InterPro" id="IPR039968">
    <property type="entry name" value="BcerS-like"/>
</dbReference>
<feature type="non-terminal residue" evidence="1">
    <location>
        <position position="195"/>
    </location>
</feature>
<sequence>MRAEIKEVENAKQRRTFTLLPELLYRDKYPEWVPPIYSSVNQSLDKAKNDTWDFCSGKLYLEFIESSIVGRIMVLVNHRANEFLKKQEARFGYFDCIEDSKVAAALLDKAERWARSAGCERIVGPMVFSDLDPSGMLIEGFTEQSSVGTWWHPPYASKLLEEAGYEKEIDWVSYILDLKHPRSPVYKKVAERVLA</sequence>
<evidence type="ECO:0000313" key="2">
    <source>
        <dbReference type="Proteomes" id="UP000630660"/>
    </source>
</evidence>
<evidence type="ECO:0008006" key="3">
    <source>
        <dbReference type="Google" id="ProtNLM"/>
    </source>
</evidence>
<dbReference type="PANTHER" id="PTHR41368:SF1">
    <property type="entry name" value="PROTEIN YGHO"/>
    <property type="match status" value="1"/>
</dbReference>
<dbReference type="Proteomes" id="UP000630660">
    <property type="component" value="Unassembled WGS sequence"/>
</dbReference>
<evidence type="ECO:0000313" key="1">
    <source>
        <dbReference type="EMBL" id="MBD3365010.1"/>
    </source>
</evidence>
<reference evidence="1" key="1">
    <citation type="submission" date="2019-11" db="EMBL/GenBank/DDBJ databases">
        <title>Microbial mats filling the niche in hypersaline microbial mats.</title>
        <authorList>
            <person name="Wong H.L."/>
            <person name="Macleod F.I."/>
            <person name="White R.A. III"/>
            <person name="Burns B.P."/>
        </authorList>
    </citation>
    <scope>NUCLEOTIDE SEQUENCE</scope>
    <source>
        <strain evidence="1">Bin_327</strain>
    </source>
</reference>
<dbReference type="EMBL" id="WJKJ01000242">
    <property type="protein sequence ID" value="MBD3365010.1"/>
    <property type="molecule type" value="Genomic_DNA"/>
</dbReference>
<dbReference type="AlphaFoldDB" id="A0A9D5QEG0"/>
<proteinExistence type="predicted"/>
<organism evidence="1 2">
    <name type="scientific">candidate division WOR-3 bacterium</name>
    <dbReference type="NCBI Taxonomy" id="2052148"/>
    <lineage>
        <taxon>Bacteria</taxon>
        <taxon>Bacteria division WOR-3</taxon>
    </lineage>
</organism>
<name>A0A9D5QEG0_UNCW3</name>
<protein>
    <recommendedName>
        <fullName evidence="3">N-acetyltransferase</fullName>
    </recommendedName>
</protein>